<comment type="function">
    <text evidence="7 8">Cell wall formation. Catalyzes the addition of glutamate to the nucleotide precursor UDP-N-acetylmuramoyl-L-alanine (UMA).</text>
</comment>
<dbReference type="SUPFAM" id="SSF51984">
    <property type="entry name" value="MurCD N-terminal domain"/>
    <property type="match status" value="1"/>
</dbReference>
<dbReference type="Pfam" id="PF02875">
    <property type="entry name" value="Mur_ligase_C"/>
    <property type="match status" value="1"/>
</dbReference>
<dbReference type="InterPro" id="IPR036615">
    <property type="entry name" value="Mur_ligase_C_dom_sf"/>
</dbReference>
<dbReference type="EMBL" id="MWWS01000009">
    <property type="protein sequence ID" value="OZG48665.1"/>
    <property type="molecule type" value="Genomic_DNA"/>
</dbReference>
<keyword evidence="5 7" id="KW-0547">Nucleotide-binding</keyword>
<keyword evidence="4 7" id="KW-0436">Ligase</keyword>
<feature type="domain" description="Mur ligase central" evidence="10">
    <location>
        <begin position="108"/>
        <end position="226"/>
    </location>
</feature>
<keyword evidence="6 7" id="KW-0067">ATP-binding</keyword>
<protein>
    <recommendedName>
        <fullName evidence="7 8">UDP-N-acetylmuramoylalanine--D-glutamate ligase</fullName>
        <ecNumber evidence="7 8">6.3.2.9</ecNumber>
    </recommendedName>
    <alternativeName>
        <fullName evidence="7">D-glutamic acid-adding enzyme</fullName>
    </alternativeName>
    <alternativeName>
        <fullName evidence="7">UDP-N-acetylmuramoyl-L-alanyl-D-glutamate synthetase</fullName>
    </alternativeName>
</protein>
<dbReference type="SUPFAM" id="SSF53244">
    <property type="entry name" value="MurD-like peptide ligases, peptide-binding domain"/>
    <property type="match status" value="1"/>
</dbReference>
<dbReference type="GO" id="GO:0071555">
    <property type="term" value="P:cell wall organization"/>
    <property type="evidence" value="ECO:0007669"/>
    <property type="project" value="UniProtKB-KW"/>
</dbReference>
<evidence type="ECO:0000256" key="8">
    <source>
        <dbReference type="RuleBase" id="RU003664"/>
    </source>
</evidence>
<dbReference type="HAMAP" id="MF_00639">
    <property type="entry name" value="MurD"/>
    <property type="match status" value="1"/>
</dbReference>
<dbReference type="RefSeq" id="WP_094723564.1">
    <property type="nucleotide sequence ID" value="NZ_MWWS01000009.1"/>
</dbReference>
<dbReference type="GO" id="GO:0009252">
    <property type="term" value="P:peptidoglycan biosynthetic process"/>
    <property type="evidence" value="ECO:0007669"/>
    <property type="project" value="UniProtKB-UniRule"/>
</dbReference>
<dbReference type="GO" id="GO:0005524">
    <property type="term" value="F:ATP binding"/>
    <property type="evidence" value="ECO:0007669"/>
    <property type="project" value="UniProtKB-UniRule"/>
</dbReference>
<comment type="subcellular location">
    <subcellularLocation>
        <location evidence="1 7 8">Cytoplasm</location>
    </subcellularLocation>
</comment>
<sequence length="478" mass="50740">MNLDMTDKRVLVAGLGVSGKGVVKALQGQARSVTSVDEQSEQADLHSFDQINWSQIDSVVVSPGFNPRTSFIRTAQKLNIPVLSEVEAAWQLRVPTLRTGNPAPWIGITGTNGKTSTTQMTAAMMSAAGWDAPAVGNIGQAVSQAVVDPLHDVLCVELSSFQLHFTQSLALECAAITNLAADHLDWHGGFESYIEDKAKVYHGVQKALVYNADDPRVSALAAAASTAPGCLNIGCTLSEPKAGQIGVSQGWIVDRSGVAGNEFGQLERIIPIEQLHGLREPNGHLYPHLLADALCAFALALGAGADRVAACKAIESFKPGDHRIETVAQIGQGDQTIRFVDDSKATNAHAAQASLASYEPGSVVWIAGGLSKGSRFDQLIASQASRLAAVVVLGIDPEPVVEALQEQAPQVPYTRVEPEPASSLMERTVAAAAAYARPGQVVLLAPACASMDQFTSYKQRGQLFAQEAQRWVSDHENH</sequence>
<dbReference type="Gene3D" id="3.40.1190.10">
    <property type="entry name" value="Mur-like, catalytic domain"/>
    <property type="match status" value="1"/>
</dbReference>
<evidence type="ECO:0000256" key="7">
    <source>
        <dbReference type="HAMAP-Rule" id="MF_00639"/>
    </source>
</evidence>
<keyword evidence="7 8" id="KW-0573">Peptidoglycan synthesis</keyword>
<evidence type="ECO:0000256" key="5">
    <source>
        <dbReference type="ARBA" id="ARBA00022741"/>
    </source>
</evidence>
<dbReference type="InterPro" id="IPR005762">
    <property type="entry name" value="MurD"/>
</dbReference>
<reference evidence="11 12" key="1">
    <citation type="journal article" date="2017" name="BMC Genomics">
        <title>Comparative genomic and phylogenomic analyses of the Bifidobacteriaceae family.</title>
        <authorList>
            <person name="Lugli G.A."/>
            <person name="Milani C."/>
            <person name="Turroni F."/>
            <person name="Duranti S."/>
            <person name="Mancabelli L."/>
            <person name="Mangifesta M."/>
            <person name="Ferrario C."/>
            <person name="Modesto M."/>
            <person name="Mattarelli P."/>
            <person name="Jiri K."/>
            <person name="van Sinderen D."/>
            <person name="Ventura M."/>
        </authorList>
    </citation>
    <scope>NUCLEOTIDE SEQUENCE [LARGE SCALE GENOMIC DNA]</scope>
    <source>
        <strain evidence="11 12">DSM 22924</strain>
    </source>
</reference>
<evidence type="ECO:0000256" key="6">
    <source>
        <dbReference type="ARBA" id="ARBA00022840"/>
    </source>
</evidence>
<dbReference type="GO" id="GO:0008360">
    <property type="term" value="P:regulation of cell shape"/>
    <property type="evidence" value="ECO:0007669"/>
    <property type="project" value="UniProtKB-KW"/>
</dbReference>
<evidence type="ECO:0000256" key="2">
    <source>
        <dbReference type="ARBA" id="ARBA00004752"/>
    </source>
</evidence>
<dbReference type="SUPFAM" id="SSF53623">
    <property type="entry name" value="MurD-like peptide ligases, catalytic domain"/>
    <property type="match status" value="1"/>
</dbReference>
<gene>
    <name evidence="7" type="primary">murD</name>
    <name evidence="11" type="ORF">BOCO_1361</name>
</gene>
<dbReference type="InterPro" id="IPR013221">
    <property type="entry name" value="Mur_ligase_cen"/>
</dbReference>
<dbReference type="OrthoDB" id="9809796at2"/>
<dbReference type="InterPro" id="IPR036565">
    <property type="entry name" value="Mur-like_cat_sf"/>
</dbReference>
<accession>A0A261EP82</accession>
<feature type="binding site" evidence="7">
    <location>
        <begin position="110"/>
        <end position="116"/>
    </location>
    <ligand>
        <name>ATP</name>
        <dbReference type="ChEBI" id="CHEBI:30616"/>
    </ligand>
</feature>
<evidence type="ECO:0000259" key="10">
    <source>
        <dbReference type="Pfam" id="PF08245"/>
    </source>
</evidence>
<keyword evidence="7 8" id="KW-0131">Cell cycle</keyword>
<dbReference type="GO" id="GO:0008764">
    <property type="term" value="F:UDP-N-acetylmuramoylalanine-D-glutamate ligase activity"/>
    <property type="evidence" value="ECO:0007669"/>
    <property type="project" value="UniProtKB-UniRule"/>
</dbReference>
<dbReference type="Gene3D" id="3.40.50.720">
    <property type="entry name" value="NAD(P)-binding Rossmann-like Domain"/>
    <property type="match status" value="1"/>
</dbReference>
<keyword evidence="12" id="KW-1185">Reference proteome</keyword>
<dbReference type="GO" id="GO:0005737">
    <property type="term" value="C:cytoplasm"/>
    <property type="evidence" value="ECO:0007669"/>
    <property type="project" value="UniProtKB-SubCell"/>
</dbReference>
<dbReference type="Gene3D" id="3.90.190.20">
    <property type="entry name" value="Mur ligase, C-terminal domain"/>
    <property type="match status" value="1"/>
</dbReference>
<evidence type="ECO:0000256" key="1">
    <source>
        <dbReference type="ARBA" id="ARBA00004496"/>
    </source>
</evidence>
<dbReference type="Proteomes" id="UP000216004">
    <property type="component" value="Unassembled WGS sequence"/>
</dbReference>
<feature type="domain" description="Mur ligase C-terminal" evidence="9">
    <location>
        <begin position="322"/>
        <end position="448"/>
    </location>
</feature>
<dbReference type="NCBIfam" id="TIGR01087">
    <property type="entry name" value="murD"/>
    <property type="match status" value="1"/>
</dbReference>
<keyword evidence="7 8" id="KW-0132">Cell division</keyword>
<dbReference type="Pfam" id="PF08245">
    <property type="entry name" value="Mur_ligase_M"/>
    <property type="match status" value="1"/>
</dbReference>
<dbReference type="EC" id="6.3.2.9" evidence="7 8"/>
<evidence type="ECO:0000256" key="3">
    <source>
        <dbReference type="ARBA" id="ARBA00022490"/>
    </source>
</evidence>
<evidence type="ECO:0000313" key="11">
    <source>
        <dbReference type="EMBL" id="OZG48665.1"/>
    </source>
</evidence>
<dbReference type="UniPathway" id="UPA00219"/>
<proteinExistence type="inferred from homology"/>
<comment type="caution">
    <text evidence="11">The sequence shown here is derived from an EMBL/GenBank/DDBJ whole genome shotgun (WGS) entry which is preliminary data.</text>
</comment>
<name>A0A261EP82_9BIFI</name>
<dbReference type="AlphaFoldDB" id="A0A261EP82"/>
<comment type="pathway">
    <text evidence="2 7 8">Cell wall biogenesis; peptidoglycan biosynthesis.</text>
</comment>
<comment type="catalytic activity">
    <reaction evidence="7 8">
        <text>UDP-N-acetyl-alpha-D-muramoyl-L-alanine + D-glutamate + ATP = UDP-N-acetyl-alpha-D-muramoyl-L-alanyl-D-glutamate + ADP + phosphate + H(+)</text>
        <dbReference type="Rhea" id="RHEA:16429"/>
        <dbReference type="ChEBI" id="CHEBI:15378"/>
        <dbReference type="ChEBI" id="CHEBI:29986"/>
        <dbReference type="ChEBI" id="CHEBI:30616"/>
        <dbReference type="ChEBI" id="CHEBI:43474"/>
        <dbReference type="ChEBI" id="CHEBI:83898"/>
        <dbReference type="ChEBI" id="CHEBI:83900"/>
        <dbReference type="ChEBI" id="CHEBI:456216"/>
        <dbReference type="EC" id="6.3.2.9"/>
    </reaction>
</comment>
<keyword evidence="7 8" id="KW-0133">Cell shape</keyword>
<dbReference type="PANTHER" id="PTHR43692">
    <property type="entry name" value="UDP-N-ACETYLMURAMOYLALANINE--D-GLUTAMATE LIGASE"/>
    <property type="match status" value="1"/>
</dbReference>
<dbReference type="InterPro" id="IPR004101">
    <property type="entry name" value="Mur_ligase_C"/>
</dbReference>
<keyword evidence="3 7" id="KW-0963">Cytoplasm</keyword>
<evidence type="ECO:0000313" key="12">
    <source>
        <dbReference type="Proteomes" id="UP000216004"/>
    </source>
</evidence>
<evidence type="ECO:0000256" key="4">
    <source>
        <dbReference type="ARBA" id="ARBA00022598"/>
    </source>
</evidence>
<keyword evidence="7 8" id="KW-0961">Cell wall biogenesis/degradation</keyword>
<dbReference type="GO" id="GO:0051301">
    <property type="term" value="P:cell division"/>
    <property type="evidence" value="ECO:0007669"/>
    <property type="project" value="UniProtKB-KW"/>
</dbReference>
<organism evidence="11 12">
    <name type="scientific">Bombiscardovia coagulans</name>
    <dbReference type="NCBI Taxonomy" id="686666"/>
    <lineage>
        <taxon>Bacteria</taxon>
        <taxon>Bacillati</taxon>
        <taxon>Actinomycetota</taxon>
        <taxon>Actinomycetes</taxon>
        <taxon>Bifidobacteriales</taxon>
        <taxon>Bifidobacteriaceae</taxon>
        <taxon>Bombiscardovia</taxon>
    </lineage>
</organism>
<comment type="similarity">
    <text evidence="7">Belongs to the MurCDEF family.</text>
</comment>
<dbReference type="PANTHER" id="PTHR43692:SF1">
    <property type="entry name" value="UDP-N-ACETYLMURAMOYLALANINE--D-GLUTAMATE LIGASE"/>
    <property type="match status" value="1"/>
</dbReference>
<evidence type="ECO:0000259" key="9">
    <source>
        <dbReference type="Pfam" id="PF02875"/>
    </source>
</evidence>